<comment type="caution">
    <text evidence="4">The sequence shown here is derived from an EMBL/GenBank/DDBJ whole genome shotgun (WGS) entry which is preliminary data.</text>
</comment>
<keyword evidence="2" id="KW-0808">Transferase</keyword>
<evidence type="ECO:0000313" key="4">
    <source>
        <dbReference type="EMBL" id="MBC8536189.1"/>
    </source>
</evidence>
<keyword evidence="5" id="KW-1185">Reference proteome</keyword>
<dbReference type="PANTHER" id="PTHR13778">
    <property type="entry name" value="GLYCOSYLTRANSFERASE 8 DOMAIN-CONTAINING PROTEIN"/>
    <property type="match status" value="1"/>
</dbReference>
<dbReference type="Pfam" id="PF01501">
    <property type="entry name" value="Glyco_transf_8"/>
    <property type="match status" value="1"/>
</dbReference>
<dbReference type="AlphaFoldDB" id="A0A926DF83"/>
<dbReference type="CDD" id="cd04194">
    <property type="entry name" value="GT8_A4GalT_like"/>
    <property type="match status" value="1"/>
</dbReference>
<reference evidence="4" key="1">
    <citation type="submission" date="2020-08" db="EMBL/GenBank/DDBJ databases">
        <title>Genome public.</title>
        <authorList>
            <person name="Liu C."/>
            <person name="Sun Q."/>
        </authorList>
    </citation>
    <scope>NUCLEOTIDE SEQUENCE</scope>
    <source>
        <strain evidence="4">BX7</strain>
    </source>
</reference>
<keyword evidence="1" id="KW-0328">Glycosyltransferase</keyword>
<dbReference type="InterPro" id="IPR050748">
    <property type="entry name" value="Glycosyltrans_8_dom-fam"/>
</dbReference>
<keyword evidence="3" id="KW-0479">Metal-binding</keyword>
<dbReference type="EMBL" id="JACRSP010000002">
    <property type="protein sequence ID" value="MBC8536189.1"/>
    <property type="molecule type" value="Genomic_DNA"/>
</dbReference>
<protein>
    <submittedName>
        <fullName evidence="4">Glycosyltransferase family 8 protein</fullName>
    </submittedName>
</protein>
<dbReference type="GO" id="GO:0016757">
    <property type="term" value="F:glycosyltransferase activity"/>
    <property type="evidence" value="ECO:0007669"/>
    <property type="project" value="UniProtKB-KW"/>
</dbReference>
<dbReference type="Gene3D" id="3.90.550.10">
    <property type="entry name" value="Spore Coat Polysaccharide Biosynthesis Protein SpsA, Chain A"/>
    <property type="match status" value="1"/>
</dbReference>
<accession>A0A926DF83</accession>
<evidence type="ECO:0000256" key="2">
    <source>
        <dbReference type="ARBA" id="ARBA00022679"/>
    </source>
</evidence>
<dbReference type="InterPro" id="IPR002495">
    <property type="entry name" value="Glyco_trans_8"/>
</dbReference>
<evidence type="ECO:0000313" key="5">
    <source>
        <dbReference type="Proteomes" id="UP000620366"/>
    </source>
</evidence>
<dbReference type="RefSeq" id="WP_249299941.1">
    <property type="nucleotide sequence ID" value="NZ_JACRSP010000002.1"/>
</dbReference>
<dbReference type="GO" id="GO:0046872">
    <property type="term" value="F:metal ion binding"/>
    <property type="evidence" value="ECO:0007669"/>
    <property type="project" value="UniProtKB-KW"/>
</dbReference>
<dbReference type="PANTHER" id="PTHR13778:SF47">
    <property type="entry name" value="LIPOPOLYSACCHARIDE 1,3-GALACTOSYLTRANSFERASE"/>
    <property type="match status" value="1"/>
</dbReference>
<evidence type="ECO:0000256" key="3">
    <source>
        <dbReference type="ARBA" id="ARBA00022723"/>
    </source>
</evidence>
<proteinExistence type="predicted"/>
<dbReference type="SUPFAM" id="SSF53448">
    <property type="entry name" value="Nucleotide-diphospho-sugar transferases"/>
    <property type="match status" value="1"/>
</dbReference>
<gene>
    <name evidence="4" type="ORF">H8695_05720</name>
</gene>
<evidence type="ECO:0000256" key="1">
    <source>
        <dbReference type="ARBA" id="ARBA00022676"/>
    </source>
</evidence>
<name>A0A926DF83_9FIRM</name>
<dbReference type="InterPro" id="IPR029044">
    <property type="entry name" value="Nucleotide-diphossugar_trans"/>
</dbReference>
<organism evidence="4 5">
    <name type="scientific">Feifania hominis</name>
    <dbReference type="NCBI Taxonomy" id="2763660"/>
    <lineage>
        <taxon>Bacteria</taxon>
        <taxon>Bacillati</taxon>
        <taxon>Bacillota</taxon>
        <taxon>Clostridia</taxon>
        <taxon>Eubacteriales</taxon>
        <taxon>Feifaniaceae</taxon>
        <taxon>Feifania</taxon>
    </lineage>
</organism>
<dbReference type="Proteomes" id="UP000620366">
    <property type="component" value="Unassembled WGS sequence"/>
</dbReference>
<sequence>MNIVVTLDAGYIPQLKVMLHSLMRHHPQEQVDVYILHSRLTPQDFDEIARPLPAECVLHSVAVRDEMLRSAPVSGRYPREMYYRLFAAQLLPPTVNRALYLDPDTVINGSLHELYDMDLGGCCYAAATHVREALRRINALRLCARGLESYVNSGVLLMDLAALRADDRTGDIARFIEENQNRLLLPDQDIISVLYGGRIAQLDAFRYNMTERLFVLRPDSEAFLNLDWVRKNAAVIHYCGRNKPWKTRYRGKLGVFYHEAAALCERAQRGK</sequence>